<gene>
    <name evidence="4" type="ORF">CEUTPL_LOCUS10708</name>
</gene>
<accession>A0A9N9MYP8</accession>
<dbReference type="GO" id="GO:0002143">
    <property type="term" value="P:tRNA wobble position uridine thiolation"/>
    <property type="evidence" value="ECO:0007669"/>
    <property type="project" value="TreeGrafter"/>
</dbReference>
<organism evidence="4 5">
    <name type="scientific">Ceutorhynchus assimilis</name>
    <name type="common">cabbage seed weevil</name>
    <dbReference type="NCBI Taxonomy" id="467358"/>
    <lineage>
        <taxon>Eukaryota</taxon>
        <taxon>Metazoa</taxon>
        <taxon>Ecdysozoa</taxon>
        <taxon>Arthropoda</taxon>
        <taxon>Hexapoda</taxon>
        <taxon>Insecta</taxon>
        <taxon>Pterygota</taxon>
        <taxon>Neoptera</taxon>
        <taxon>Endopterygota</taxon>
        <taxon>Coleoptera</taxon>
        <taxon>Polyphaga</taxon>
        <taxon>Cucujiformia</taxon>
        <taxon>Curculionidae</taxon>
        <taxon>Ceutorhynchinae</taxon>
        <taxon>Ceutorhynchus</taxon>
    </lineage>
</organism>
<comment type="similarity">
    <text evidence="3">Belongs to the CTU2/NCS2 family.</text>
</comment>
<comment type="pathway">
    <text evidence="3">tRNA modification; 5-methoxycarbonylmethyl-2-thiouridine-tRNA biosynthesis.</text>
</comment>
<dbReference type="InterPro" id="IPR014729">
    <property type="entry name" value="Rossmann-like_a/b/a_fold"/>
</dbReference>
<protein>
    <recommendedName>
        <fullName evidence="3">Cytoplasmic tRNA 2-thiolation protein 2</fullName>
    </recommendedName>
</protein>
<evidence type="ECO:0000256" key="2">
    <source>
        <dbReference type="ARBA" id="ARBA00022694"/>
    </source>
</evidence>
<dbReference type="GO" id="GO:0005829">
    <property type="term" value="C:cytosol"/>
    <property type="evidence" value="ECO:0007669"/>
    <property type="project" value="TreeGrafter"/>
</dbReference>
<dbReference type="PANTHER" id="PTHR20882:SF14">
    <property type="entry name" value="CYTOPLASMIC TRNA 2-THIOLATION PROTEIN 2"/>
    <property type="match status" value="1"/>
</dbReference>
<evidence type="ECO:0000256" key="3">
    <source>
        <dbReference type="HAMAP-Rule" id="MF_03054"/>
    </source>
</evidence>
<keyword evidence="2 3" id="KW-0819">tRNA processing</keyword>
<dbReference type="PANTHER" id="PTHR20882">
    <property type="entry name" value="CYTOPLASMIC TRNA 2-THIOLATION PROTEIN 2"/>
    <property type="match status" value="1"/>
</dbReference>
<comment type="function">
    <text evidence="3">Plays a central role in 2-thiolation of mcm(5)S(2)U at tRNA wobble positions of tRNA(Lys), tRNA(Glu) and tRNA(Gln). May act by forming a heterodimer with NCS6/CTU1 that ligates sulfur from thiocarboxylated URM1 onto the uridine of tRNAs at wobble position.</text>
</comment>
<dbReference type="HAMAP" id="MF_03054">
    <property type="entry name" value="CTU2"/>
    <property type="match status" value="1"/>
</dbReference>
<evidence type="ECO:0000313" key="5">
    <source>
        <dbReference type="Proteomes" id="UP001152799"/>
    </source>
</evidence>
<dbReference type="SUPFAM" id="SSF52402">
    <property type="entry name" value="Adenine nucleotide alpha hydrolases-like"/>
    <property type="match status" value="1"/>
</dbReference>
<evidence type="ECO:0000256" key="1">
    <source>
        <dbReference type="ARBA" id="ARBA00022490"/>
    </source>
</evidence>
<dbReference type="GO" id="GO:0016779">
    <property type="term" value="F:nucleotidyltransferase activity"/>
    <property type="evidence" value="ECO:0007669"/>
    <property type="project" value="UniProtKB-UniRule"/>
</dbReference>
<dbReference type="OrthoDB" id="25129at2759"/>
<sequence>MCSVGDDGDRHMPSNVFVQYYDTKCQKCKLETPIVLLRRKDSYCKDCFLSGTNHKFKSLLGKSKLLRPKDRVLVSYEVGHPSTALLHLIRSGLDLNTPKKLRFEPVFVFLEDQYHLTKDERSQMITRAIAEAEKLKFKMHLVSFAESIMKDDVTIYLNHLNLNDNDGDAINNKFATKINNTNKKEVSNILRRNILLSIAKKLSCKFIFTPELSVDIAANLLTNISLGRGSQVPVDTGFCDDRDKDVKILRPLRSFDKKEVALYNVLHVLEPVTVRQTQDNQYASIQALAKQFINELNENYPATVATVVKTGDKLALDENKVAGNCKLCKGNILKPTEDLTSDESTSFSKLVSNELPDHSISSQERYEKVEGQFEHKAQVDNEYCFSCSKISRFLLSDT</sequence>
<dbReference type="Proteomes" id="UP001152799">
    <property type="component" value="Chromosome 6"/>
</dbReference>
<evidence type="ECO:0000313" key="4">
    <source>
        <dbReference type="EMBL" id="CAG9770253.1"/>
    </source>
</evidence>
<keyword evidence="5" id="KW-1185">Reference proteome</keyword>
<dbReference type="AlphaFoldDB" id="A0A9N9MYP8"/>
<dbReference type="Gene3D" id="3.40.50.620">
    <property type="entry name" value="HUPs"/>
    <property type="match status" value="1"/>
</dbReference>
<keyword evidence="1 3" id="KW-0963">Cytoplasm</keyword>
<reference evidence="4" key="1">
    <citation type="submission" date="2022-01" db="EMBL/GenBank/DDBJ databases">
        <authorList>
            <person name="King R."/>
        </authorList>
    </citation>
    <scope>NUCLEOTIDE SEQUENCE</scope>
</reference>
<comment type="subcellular location">
    <subcellularLocation>
        <location evidence="3">Cytoplasm</location>
    </subcellularLocation>
</comment>
<dbReference type="EMBL" id="OU892282">
    <property type="protein sequence ID" value="CAG9770253.1"/>
    <property type="molecule type" value="Genomic_DNA"/>
</dbReference>
<proteinExistence type="inferred from homology"/>
<dbReference type="GO" id="GO:0000049">
    <property type="term" value="F:tRNA binding"/>
    <property type="evidence" value="ECO:0007669"/>
    <property type="project" value="InterPro"/>
</dbReference>
<name>A0A9N9MYP8_9CUCU</name>
<dbReference type="GO" id="GO:0016783">
    <property type="term" value="F:sulfurtransferase activity"/>
    <property type="evidence" value="ECO:0007669"/>
    <property type="project" value="TreeGrafter"/>
</dbReference>
<dbReference type="GO" id="GO:0032447">
    <property type="term" value="P:protein urmylation"/>
    <property type="evidence" value="ECO:0007669"/>
    <property type="project" value="UniProtKB-UniRule"/>
</dbReference>
<dbReference type="Pfam" id="PF10288">
    <property type="entry name" value="CTU2"/>
    <property type="match status" value="1"/>
</dbReference>
<dbReference type="InterPro" id="IPR019407">
    <property type="entry name" value="CTU2"/>
</dbReference>